<dbReference type="OrthoDB" id="96381at2759"/>
<reference evidence="1" key="1">
    <citation type="submission" date="2021-01" db="EMBL/GenBank/DDBJ databases">
        <title>Phytophthora aleatoria, a newly-described species from Pinus radiata is distinct from Phytophthora cactorum isolates based on comparative genomics.</title>
        <authorList>
            <person name="Mcdougal R."/>
            <person name="Panda P."/>
            <person name="Williams N."/>
            <person name="Studholme D.J."/>
        </authorList>
    </citation>
    <scope>NUCLEOTIDE SEQUENCE</scope>
    <source>
        <strain evidence="1">NZFS 3830</strain>
    </source>
</reference>
<evidence type="ECO:0000313" key="2">
    <source>
        <dbReference type="Proteomes" id="UP000688947"/>
    </source>
</evidence>
<organism evidence="1 2">
    <name type="scientific">Phytophthora cactorum</name>
    <dbReference type="NCBI Taxonomy" id="29920"/>
    <lineage>
        <taxon>Eukaryota</taxon>
        <taxon>Sar</taxon>
        <taxon>Stramenopiles</taxon>
        <taxon>Oomycota</taxon>
        <taxon>Peronosporomycetes</taxon>
        <taxon>Peronosporales</taxon>
        <taxon>Peronosporaceae</taxon>
        <taxon>Phytophthora</taxon>
    </lineage>
</organism>
<accession>A0A8T1TU52</accession>
<feature type="non-terminal residue" evidence="1">
    <location>
        <position position="75"/>
    </location>
</feature>
<dbReference type="EMBL" id="JAENGZ010001653">
    <property type="protein sequence ID" value="KAG6946923.1"/>
    <property type="molecule type" value="Genomic_DNA"/>
</dbReference>
<dbReference type="VEuPathDB" id="FungiDB:PC110_g17764"/>
<name>A0A8T1TU52_9STRA</name>
<dbReference type="AlphaFoldDB" id="A0A8T1TU52"/>
<evidence type="ECO:0000313" key="1">
    <source>
        <dbReference type="EMBL" id="KAG6946923.1"/>
    </source>
</evidence>
<protein>
    <submittedName>
        <fullName evidence="1">Uncharacterized protein</fullName>
    </submittedName>
</protein>
<sequence length="75" mass="8451">MTADSNDCEATTVAYGSAEETDQLEELKQRQWVTGKDAVADIKAYELSRGKRCNREQKRGSTFKRIQCSSVEKCT</sequence>
<dbReference type="Proteomes" id="UP000688947">
    <property type="component" value="Unassembled WGS sequence"/>
</dbReference>
<comment type="caution">
    <text evidence="1">The sequence shown here is derived from an EMBL/GenBank/DDBJ whole genome shotgun (WGS) entry which is preliminary data.</text>
</comment>
<gene>
    <name evidence="1" type="ORF">JG687_00016439</name>
</gene>
<proteinExistence type="predicted"/>